<dbReference type="GO" id="GO:0016887">
    <property type="term" value="F:ATP hydrolysis activity"/>
    <property type="evidence" value="ECO:0007669"/>
    <property type="project" value="InterPro"/>
</dbReference>
<accession>A0A1C7IEL1</accession>
<sequence>MEVFSELRNSLMERLDSMWESTDEEVMELIDRLLMAEGRRLGLNLGQKSALRRELFSSIRKLDVLQELLEDSCVTEIMVNGWQHIFVEREGRISLWEKHFTSPEKLDDVIQQIAGKCNRVINTLHPIVDARLENGSRVNAVIAPAALNGPILTIRQFPKEPVTIERLLSLGSVTEEALGLLLPLVRAKYTILIGGGTGAGKTTMLNALSEFIPEDERIITIEDNAELQIQGIPNLVRLECRAANIEESQEITMSDLLKTALRMRPDRIIVGEVRSDAEELLQAVNVGAEGSMSTIHANSCNDMISRLETMVLMGINLPLPAVRRQIAAGFDIFVHLGRLRDKTRRILEICEIDGMADGEILLNPLFLYEEERGLVQKGKLRHREKLEKAGMTLEDGL</sequence>
<dbReference type="OrthoDB" id="9810761at2"/>
<dbReference type="Gene3D" id="3.30.450.380">
    <property type="match status" value="1"/>
</dbReference>
<comment type="similarity">
    <text evidence="1">Belongs to the GSP E family.</text>
</comment>
<evidence type="ECO:0000256" key="1">
    <source>
        <dbReference type="ARBA" id="ARBA00006611"/>
    </source>
</evidence>
<reference evidence="3" key="1">
    <citation type="submission" date="2017-04" db="EMBL/GenBank/DDBJ databases">
        <title>Complete Genome Sequences of Twelve Strains of a Stable Defined Moderately Diverse Mouse Microbiota 2 (sDMDMm2).</title>
        <authorList>
            <person name="Uchimura Y."/>
            <person name="Wyss M."/>
            <person name="Brugiroux S."/>
            <person name="Limenitakis J.P."/>
            <person name="Stecher B."/>
            <person name="McCoy K.D."/>
            <person name="Macpherson A.J."/>
        </authorList>
    </citation>
    <scope>NUCLEOTIDE SEQUENCE</scope>
    <source>
        <strain evidence="3">YL58</strain>
    </source>
</reference>
<evidence type="ECO:0000313" key="4">
    <source>
        <dbReference type="Proteomes" id="UP000092574"/>
    </source>
</evidence>
<dbReference type="PANTHER" id="PTHR30486">
    <property type="entry name" value="TWITCHING MOTILITY PROTEIN PILT"/>
    <property type="match status" value="1"/>
</dbReference>
<dbReference type="CDD" id="cd01130">
    <property type="entry name" value="VirB11-like_ATPase"/>
    <property type="match status" value="1"/>
</dbReference>
<dbReference type="EMBL" id="CP015405">
    <property type="protein sequence ID" value="ANU78091.1"/>
    <property type="molecule type" value="Genomic_DNA"/>
</dbReference>
<evidence type="ECO:0000259" key="2">
    <source>
        <dbReference type="Pfam" id="PF00437"/>
    </source>
</evidence>
<keyword evidence="4" id="KW-1185">Reference proteome</keyword>
<dbReference type="AlphaFoldDB" id="A0A1C7IEL1"/>
<dbReference type="Pfam" id="PF00437">
    <property type="entry name" value="T2SSE"/>
    <property type="match status" value="1"/>
</dbReference>
<dbReference type="STRING" id="1796616.A4V09_21520"/>
<protein>
    <submittedName>
        <fullName evidence="3">Pilus assembly protein</fullName>
    </submittedName>
</protein>
<dbReference type="PANTHER" id="PTHR30486:SF6">
    <property type="entry name" value="TYPE IV PILUS RETRACTATION ATPASE PILT"/>
    <property type="match status" value="1"/>
</dbReference>
<dbReference type="RefSeq" id="WP_065544182.1">
    <property type="nucleotide sequence ID" value="NZ_CP015405.2"/>
</dbReference>
<dbReference type="InterPro" id="IPR001482">
    <property type="entry name" value="T2SS/T4SS_dom"/>
</dbReference>
<dbReference type="InterPro" id="IPR050921">
    <property type="entry name" value="T4SS_GSP_E_ATPase"/>
</dbReference>
<dbReference type="SUPFAM" id="SSF52540">
    <property type="entry name" value="P-loop containing nucleoside triphosphate hydrolases"/>
    <property type="match status" value="1"/>
</dbReference>
<name>A0A1C7IEL1_9FIRM</name>
<proteinExistence type="inferred from homology"/>
<organism evidence="3 4">
    <name type="scientific">Blautia pseudococcoides</name>
    <dbReference type="NCBI Taxonomy" id="1796616"/>
    <lineage>
        <taxon>Bacteria</taxon>
        <taxon>Bacillati</taxon>
        <taxon>Bacillota</taxon>
        <taxon>Clostridia</taxon>
        <taxon>Lachnospirales</taxon>
        <taxon>Lachnospiraceae</taxon>
        <taxon>Blautia</taxon>
    </lineage>
</organism>
<feature type="domain" description="Bacterial type II secretion system protein E" evidence="2">
    <location>
        <begin position="64"/>
        <end position="316"/>
    </location>
</feature>
<dbReference type="Proteomes" id="UP000092574">
    <property type="component" value="Chromosome"/>
</dbReference>
<dbReference type="InterPro" id="IPR027417">
    <property type="entry name" value="P-loop_NTPase"/>
</dbReference>
<evidence type="ECO:0000313" key="3">
    <source>
        <dbReference type="EMBL" id="ANU78091.1"/>
    </source>
</evidence>
<dbReference type="Gene3D" id="3.40.50.300">
    <property type="entry name" value="P-loop containing nucleotide triphosphate hydrolases"/>
    <property type="match status" value="1"/>
</dbReference>
<dbReference type="KEGG" id="byl:A4V09_21520"/>
<gene>
    <name evidence="3" type="ORF">A4V09_21520</name>
</gene>